<organism evidence="2 3">
    <name type="scientific">Pseudomonas aeruginosa (strain ATCC 15692 / DSM 22644 / CIP 104116 / JCM 14847 / LMG 12228 / 1C / PRS 101 / PAO1)</name>
    <dbReference type="NCBI Taxonomy" id="208964"/>
    <lineage>
        <taxon>Bacteria</taxon>
        <taxon>Pseudomonadati</taxon>
        <taxon>Pseudomonadota</taxon>
        <taxon>Gammaproteobacteria</taxon>
        <taxon>Pseudomonadales</taxon>
        <taxon>Pseudomonadaceae</taxon>
        <taxon>Pseudomonas</taxon>
    </lineage>
</organism>
<dbReference type="EMBL" id="AE004091">
    <property type="protein sequence ID" value="AAG07415.1"/>
    <property type="molecule type" value="Genomic_DNA"/>
</dbReference>
<feature type="compositionally biased region" description="Polar residues" evidence="1">
    <location>
        <begin position="22"/>
        <end position="36"/>
    </location>
</feature>
<sequence>MRWRPIQQAAHRPARRSEQLEGMTTQPGRRQYSRQALRTAAPQCPFALPERFVGIDRREQQQRLASLLVAGAE</sequence>
<name>Q9HWZ9_PSEAE</name>
<evidence type="ECO:0000256" key="1">
    <source>
        <dbReference type="SAM" id="MobiDB-lite"/>
    </source>
</evidence>
<evidence type="ECO:0000313" key="3">
    <source>
        <dbReference type="Proteomes" id="UP000002438"/>
    </source>
</evidence>
<dbReference type="PseudoCAP" id="PA4028"/>
<dbReference type="AlphaFoldDB" id="Q9HWZ9"/>
<dbReference type="Proteomes" id="UP000002438">
    <property type="component" value="Chromosome"/>
</dbReference>
<accession>Q9HWZ9</accession>
<feature type="region of interest" description="Disordered" evidence="1">
    <location>
        <begin position="1"/>
        <end position="38"/>
    </location>
</feature>
<dbReference type="PIR" id="D83143">
    <property type="entry name" value="D83143"/>
</dbReference>
<keyword evidence="3" id="KW-1185">Reference proteome</keyword>
<dbReference type="DNASU" id="879038"/>
<protein>
    <submittedName>
        <fullName evidence="2">Uncharacterized protein</fullName>
    </submittedName>
</protein>
<reference evidence="2 3" key="1">
    <citation type="journal article" date="2000" name="Nature">
        <title>Complete genome sequence of Pseudomonas aeruginosa PAO1, an opportunistic pathogen.</title>
        <authorList>
            <person name="Stover C.K."/>
            <person name="Pham X.Q."/>
            <person name="Erwin A.L."/>
            <person name="Mizoguchi S.D."/>
            <person name="Warrener P."/>
            <person name="Hickey M.J."/>
            <person name="Brinkman F.S."/>
            <person name="Hufnagle W.O."/>
            <person name="Kowalik D.J."/>
            <person name="Lagrou M."/>
            <person name="Garber R.L."/>
            <person name="Goltry L."/>
            <person name="Tolentino E."/>
            <person name="Westbrock-Wadman S."/>
            <person name="Yuan Y."/>
            <person name="Brody L.L."/>
            <person name="Coulter S.N."/>
            <person name="Folger K.R."/>
            <person name="Kas A."/>
            <person name="Larbig K."/>
            <person name="Lim R."/>
            <person name="Smith K."/>
            <person name="Spencer D."/>
            <person name="Wong G.K."/>
            <person name="Wu Z."/>
            <person name="Paulsen I.T."/>
            <person name="Reizer J."/>
            <person name="Saier M.H."/>
            <person name="Hancock R.E."/>
            <person name="Lory S."/>
            <person name="Olson M.V."/>
        </authorList>
    </citation>
    <scope>NUCLEOTIDE SEQUENCE [LARGE SCALE GENOMIC DNA]</scope>
    <source>
        <strain evidence="3">ATCC 15692 / DSM 22644 / CIP 104116 / JCM 14847 / LMG 12228 / 1C / PRS 101 / PAO1</strain>
    </source>
</reference>
<dbReference type="HOGENOM" id="CLU_2701904_0_0_6"/>
<dbReference type="InParanoid" id="Q9HWZ9"/>
<dbReference type="PaxDb" id="208964-PA4028"/>
<evidence type="ECO:0000313" key="2">
    <source>
        <dbReference type="EMBL" id="AAG07415.1"/>
    </source>
</evidence>
<gene>
    <name evidence="2" type="ordered locus">PA4028</name>
</gene>
<proteinExistence type="predicted"/>